<keyword evidence="2" id="KW-1185">Reference proteome</keyword>
<dbReference type="Proteomes" id="UP000485058">
    <property type="component" value="Unassembled WGS sequence"/>
</dbReference>
<dbReference type="EMBL" id="BLLF01000057">
    <property type="protein sequence ID" value="GFH06803.1"/>
    <property type="molecule type" value="Genomic_DNA"/>
</dbReference>
<accession>A0A699Y9Q6</accession>
<name>A0A699Y9Q6_HAELA</name>
<evidence type="ECO:0000313" key="2">
    <source>
        <dbReference type="Proteomes" id="UP000485058"/>
    </source>
</evidence>
<protein>
    <submittedName>
        <fullName evidence="1">Uncharacterized protein</fullName>
    </submittedName>
</protein>
<gene>
    <name evidence="1" type="ORF">HaLaN_01501</name>
</gene>
<evidence type="ECO:0000313" key="1">
    <source>
        <dbReference type="EMBL" id="GFH06803.1"/>
    </source>
</evidence>
<proteinExistence type="predicted"/>
<reference evidence="1 2" key="1">
    <citation type="submission" date="2020-02" db="EMBL/GenBank/DDBJ databases">
        <title>Draft genome sequence of Haematococcus lacustris strain NIES-144.</title>
        <authorList>
            <person name="Morimoto D."/>
            <person name="Nakagawa S."/>
            <person name="Yoshida T."/>
            <person name="Sawayama S."/>
        </authorList>
    </citation>
    <scope>NUCLEOTIDE SEQUENCE [LARGE SCALE GENOMIC DNA]</scope>
    <source>
        <strain evidence="1 2">NIES-144</strain>
    </source>
</reference>
<dbReference type="AlphaFoldDB" id="A0A699Y9Q6"/>
<organism evidence="1 2">
    <name type="scientific">Haematococcus lacustris</name>
    <name type="common">Green alga</name>
    <name type="synonym">Haematococcus pluvialis</name>
    <dbReference type="NCBI Taxonomy" id="44745"/>
    <lineage>
        <taxon>Eukaryota</taxon>
        <taxon>Viridiplantae</taxon>
        <taxon>Chlorophyta</taxon>
        <taxon>core chlorophytes</taxon>
        <taxon>Chlorophyceae</taxon>
        <taxon>CS clade</taxon>
        <taxon>Chlamydomonadales</taxon>
        <taxon>Haematococcaceae</taxon>
        <taxon>Haematococcus</taxon>
    </lineage>
</organism>
<sequence>MQKLSGAAAGSGGVSTEVAGIALTAASAQVASCSSSDLMSAYLLMPQGRGQAAKMLYVHNHALEAVGAYAMYCGLVRRSQLPEPPPPPVIGSPYLRSHSVKNICKQCFEQRRLTATRWQGASSQFGRATMQQWKPTQHNAHTPSLPLLLGDALSGIRTVSTIA</sequence>
<comment type="caution">
    <text evidence="1">The sequence shown here is derived from an EMBL/GenBank/DDBJ whole genome shotgun (WGS) entry which is preliminary data.</text>
</comment>